<evidence type="ECO:0000313" key="3">
    <source>
        <dbReference type="Proteomes" id="UP000440668"/>
    </source>
</evidence>
<dbReference type="AlphaFoldDB" id="A0A6N7ZEI3"/>
<dbReference type="InterPro" id="IPR023393">
    <property type="entry name" value="START-like_dom_sf"/>
</dbReference>
<comment type="caution">
    <text evidence="1">The sequence shown here is derived from an EMBL/GenBank/DDBJ whole genome shotgun (WGS) entry which is preliminary data.</text>
</comment>
<protein>
    <recommendedName>
        <fullName evidence="5">SRPBCC family protein</fullName>
    </recommendedName>
</protein>
<dbReference type="EMBL" id="JAAFAN010000003">
    <property type="protein sequence ID" value="NDO88113.1"/>
    <property type="molecule type" value="Genomic_DNA"/>
</dbReference>
<dbReference type="Pfam" id="PF10604">
    <property type="entry name" value="Polyketide_cyc2"/>
    <property type="match status" value="1"/>
</dbReference>
<sequence>MRRRVTIEEHLDHPPSRVFPYLADPCRWPLFAPAVHSRRPLDDGPLRVGQRWAGVDRIGPFPVRFTDVLEAVDPGRRVVWYSTSPWSSRVEYVCTPDGPGTRVRADYDGDVSAWLRVLALLPTAVLARVLRRDFAGLRRVLEAEDRTAARSS</sequence>
<dbReference type="InterPro" id="IPR019587">
    <property type="entry name" value="Polyketide_cyclase/dehydratase"/>
</dbReference>
<accession>A0A6N7ZEI3</accession>
<evidence type="ECO:0000313" key="2">
    <source>
        <dbReference type="EMBL" id="NDO88113.1"/>
    </source>
</evidence>
<reference evidence="1 3" key="1">
    <citation type="submission" date="2019-11" db="EMBL/GenBank/DDBJ databases">
        <title>Cellulosimicrobium composti sp. nov. isolated from a compost.</title>
        <authorList>
            <person name="Yang Y."/>
        </authorList>
    </citation>
    <scope>NUCLEOTIDE SEQUENCE [LARGE SCALE GENOMIC DNA]</scope>
    <source>
        <strain evidence="1 3">BIT-GX5</strain>
    </source>
</reference>
<name>A0A6N7ZEI3_9MICO</name>
<dbReference type="RefSeq" id="WP_155098148.1">
    <property type="nucleotide sequence ID" value="NZ_JAAFAN010000003.1"/>
</dbReference>
<keyword evidence="4" id="KW-1185">Reference proteome</keyword>
<reference evidence="2" key="2">
    <citation type="submission" date="2020-01" db="EMBL/GenBank/DDBJ databases">
        <authorList>
            <person name="Aviles F."/>
            <person name="Meyer T.E."/>
            <person name="Kyndt J.A."/>
        </authorList>
    </citation>
    <scope>NUCLEOTIDE SEQUENCE</scope>
    <source>
        <strain evidence="2">SE3</strain>
    </source>
</reference>
<dbReference type="Proteomes" id="UP000471672">
    <property type="component" value="Unassembled WGS sequence"/>
</dbReference>
<dbReference type="Gene3D" id="3.30.530.20">
    <property type="match status" value="1"/>
</dbReference>
<reference evidence="2 4" key="3">
    <citation type="journal article" date="2021" name="Arch. Microbiol.">
        <title>Cellulosimicrobium fucosivorans sp. nov., isolated from San Elijo Lagoon, contains a fucose metabolic pathway linked to carotenoid production.</title>
        <authorList>
            <person name="Aviles F.A."/>
            <person name="Kyndt J.A."/>
        </authorList>
    </citation>
    <scope>NUCLEOTIDE SEQUENCE [LARGE SCALE GENOMIC DNA]</scope>
    <source>
        <strain evidence="2 4">SE3</strain>
    </source>
</reference>
<gene>
    <name evidence="1" type="ORF">GJV82_02595</name>
    <name evidence="2" type="ORF">GYH36_01280</name>
</gene>
<evidence type="ECO:0008006" key="5">
    <source>
        <dbReference type="Google" id="ProtNLM"/>
    </source>
</evidence>
<proteinExistence type="predicted"/>
<dbReference type="Proteomes" id="UP000440668">
    <property type="component" value="Unassembled WGS sequence"/>
</dbReference>
<evidence type="ECO:0000313" key="4">
    <source>
        <dbReference type="Proteomes" id="UP000471672"/>
    </source>
</evidence>
<dbReference type="SUPFAM" id="SSF55961">
    <property type="entry name" value="Bet v1-like"/>
    <property type="match status" value="1"/>
</dbReference>
<dbReference type="EMBL" id="WMKA01000004">
    <property type="protein sequence ID" value="MTG87847.1"/>
    <property type="molecule type" value="Genomic_DNA"/>
</dbReference>
<organism evidence="1 3">
    <name type="scientific">Cellulosimicrobium composti</name>
    <dbReference type="NCBI Taxonomy" id="2672572"/>
    <lineage>
        <taxon>Bacteria</taxon>
        <taxon>Bacillati</taxon>
        <taxon>Actinomycetota</taxon>
        <taxon>Actinomycetes</taxon>
        <taxon>Micrococcales</taxon>
        <taxon>Promicromonosporaceae</taxon>
        <taxon>Cellulosimicrobium</taxon>
    </lineage>
</organism>
<evidence type="ECO:0000313" key="1">
    <source>
        <dbReference type="EMBL" id="MTG87847.1"/>
    </source>
</evidence>